<sequence>MKKRPQYQRPVVKLSEPALLLLVLLSEQGGNICPSIIPAEIDQEFAIGQLIFFNLIQLFNCRGKKRIMLTDSGWTYTVAN</sequence>
<comment type="caution">
    <text evidence="1">The sequence shown here is derived from an EMBL/GenBank/DDBJ whole genome shotgun (WGS) entry which is preliminary data.</text>
</comment>
<organism evidence="1 2">
    <name type="scientific">Candidatus Gottesmanbacteria bacterium RBG_16_43_7</name>
    <dbReference type="NCBI Taxonomy" id="1798373"/>
    <lineage>
        <taxon>Bacteria</taxon>
        <taxon>Candidatus Gottesmaniibacteriota</taxon>
    </lineage>
</organism>
<gene>
    <name evidence="1" type="ORF">A2154_01325</name>
</gene>
<evidence type="ECO:0000313" key="1">
    <source>
        <dbReference type="EMBL" id="OGG08722.1"/>
    </source>
</evidence>
<dbReference type="Proteomes" id="UP000176854">
    <property type="component" value="Unassembled WGS sequence"/>
</dbReference>
<reference evidence="1 2" key="1">
    <citation type="journal article" date="2016" name="Nat. Commun.">
        <title>Thousands of microbial genomes shed light on interconnected biogeochemical processes in an aquifer system.</title>
        <authorList>
            <person name="Anantharaman K."/>
            <person name="Brown C.T."/>
            <person name="Hug L.A."/>
            <person name="Sharon I."/>
            <person name="Castelle C.J."/>
            <person name="Probst A.J."/>
            <person name="Thomas B.C."/>
            <person name="Singh A."/>
            <person name="Wilkins M.J."/>
            <person name="Karaoz U."/>
            <person name="Brodie E.L."/>
            <person name="Williams K.H."/>
            <person name="Hubbard S.S."/>
            <person name="Banfield J.F."/>
        </authorList>
    </citation>
    <scope>NUCLEOTIDE SEQUENCE [LARGE SCALE GENOMIC DNA]</scope>
</reference>
<proteinExistence type="predicted"/>
<accession>A0A1F5Z9D1</accession>
<evidence type="ECO:0008006" key="3">
    <source>
        <dbReference type="Google" id="ProtNLM"/>
    </source>
</evidence>
<protein>
    <recommendedName>
        <fullName evidence="3">OmpR/PhoB-type domain-containing protein</fullName>
    </recommendedName>
</protein>
<evidence type="ECO:0000313" key="2">
    <source>
        <dbReference type="Proteomes" id="UP000176854"/>
    </source>
</evidence>
<dbReference type="EMBL" id="MFJC01000050">
    <property type="protein sequence ID" value="OGG08722.1"/>
    <property type="molecule type" value="Genomic_DNA"/>
</dbReference>
<dbReference type="AlphaFoldDB" id="A0A1F5Z9D1"/>
<name>A0A1F5Z9D1_9BACT</name>